<evidence type="ECO:0000259" key="12">
    <source>
        <dbReference type="PROSITE" id="PS01124"/>
    </source>
</evidence>
<dbReference type="GO" id="GO:0043565">
    <property type="term" value="F:sequence-specific DNA binding"/>
    <property type="evidence" value="ECO:0007669"/>
    <property type="project" value="InterPro"/>
</dbReference>
<keyword evidence="5" id="KW-0902">Two-component regulatory system</keyword>
<dbReference type="Pfam" id="PF12833">
    <property type="entry name" value="HTH_18"/>
    <property type="match status" value="1"/>
</dbReference>
<dbReference type="InterPro" id="IPR018060">
    <property type="entry name" value="HTH_AraC"/>
</dbReference>
<proteinExistence type="predicted"/>
<keyword evidence="4 10" id="KW-0597">Phosphoprotein</keyword>
<dbReference type="InterPro" id="IPR020449">
    <property type="entry name" value="Tscrpt_reg_AraC-type_HTH"/>
</dbReference>
<dbReference type="Pfam" id="PF00072">
    <property type="entry name" value="Response_reg"/>
    <property type="match status" value="1"/>
</dbReference>
<evidence type="ECO:0000313" key="14">
    <source>
        <dbReference type="EMBL" id="MCC2232549.1"/>
    </source>
</evidence>
<dbReference type="Proteomes" id="UP001198182">
    <property type="component" value="Unassembled WGS sequence"/>
</dbReference>
<evidence type="ECO:0000256" key="5">
    <source>
        <dbReference type="ARBA" id="ARBA00023012"/>
    </source>
</evidence>
<comment type="function">
    <text evidence="9">May play the central regulatory role in sporulation. It may be an element of the effector pathway responsible for the activation of sporulation genes in response to nutritional stress. Spo0A may act in concert with spo0H (a sigma factor) to control the expression of some genes that are critical to the sporulation process.</text>
</comment>
<evidence type="ECO:0000256" key="3">
    <source>
        <dbReference type="ARBA" id="ARBA00022490"/>
    </source>
</evidence>
<dbReference type="Gene3D" id="1.10.10.60">
    <property type="entry name" value="Homeodomain-like"/>
    <property type="match status" value="2"/>
</dbReference>
<comment type="caution">
    <text evidence="14">The sequence shown here is derived from an EMBL/GenBank/DDBJ whole genome shotgun (WGS) entry which is preliminary data.</text>
</comment>
<keyword evidence="7" id="KW-0238">DNA-binding</keyword>
<dbReference type="EMBL" id="JAJEQR010000075">
    <property type="protein sequence ID" value="MCC2232549.1"/>
    <property type="molecule type" value="Genomic_DNA"/>
</dbReference>
<dbReference type="CDD" id="cd17536">
    <property type="entry name" value="REC_YesN-like"/>
    <property type="match status" value="1"/>
</dbReference>
<feature type="region of interest" description="Disordered" evidence="11">
    <location>
        <begin position="134"/>
        <end position="161"/>
    </location>
</feature>
<dbReference type="InterPro" id="IPR001789">
    <property type="entry name" value="Sig_transdc_resp-reg_receiver"/>
</dbReference>
<evidence type="ECO:0000256" key="8">
    <source>
        <dbReference type="ARBA" id="ARBA00023163"/>
    </source>
</evidence>
<evidence type="ECO:0000256" key="6">
    <source>
        <dbReference type="ARBA" id="ARBA00023015"/>
    </source>
</evidence>
<feature type="domain" description="HTH araC/xylS-type" evidence="12">
    <location>
        <begin position="169"/>
        <end position="267"/>
    </location>
</feature>
<dbReference type="RefSeq" id="WP_308454954.1">
    <property type="nucleotide sequence ID" value="NZ_JAJEQR010000075.1"/>
</dbReference>
<comment type="subcellular location">
    <subcellularLocation>
        <location evidence="1">Cytoplasm</location>
    </subcellularLocation>
</comment>
<dbReference type="SMART" id="SM00342">
    <property type="entry name" value="HTH_ARAC"/>
    <property type="match status" value="1"/>
</dbReference>
<evidence type="ECO:0000256" key="1">
    <source>
        <dbReference type="ARBA" id="ARBA00004496"/>
    </source>
</evidence>
<dbReference type="GO" id="GO:0005737">
    <property type="term" value="C:cytoplasm"/>
    <property type="evidence" value="ECO:0007669"/>
    <property type="project" value="UniProtKB-SubCell"/>
</dbReference>
<evidence type="ECO:0000256" key="10">
    <source>
        <dbReference type="PROSITE-ProRule" id="PRU00169"/>
    </source>
</evidence>
<dbReference type="AlphaFoldDB" id="A0AAE3ED89"/>
<protein>
    <recommendedName>
        <fullName evidence="2">Stage 0 sporulation protein A homolog</fullName>
    </recommendedName>
</protein>
<evidence type="ECO:0000256" key="11">
    <source>
        <dbReference type="SAM" id="MobiDB-lite"/>
    </source>
</evidence>
<evidence type="ECO:0000256" key="7">
    <source>
        <dbReference type="ARBA" id="ARBA00023125"/>
    </source>
</evidence>
<dbReference type="PROSITE" id="PS01124">
    <property type="entry name" value="HTH_ARAC_FAMILY_2"/>
    <property type="match status" value="1"/>
</dbReference>
<dbReference type="SMART" id="SM00448">
    <property type="entry name" value="REC"/>
    <property type="match status" value="1"/>
</dbReference>
<gene>
    <name evidence="14" type="ORF">LKD81_16380</name>
</gene>
<evidence type="ECO:0000256" key="4">
    <source>
        <dbReference type="ARBA" id="ARBA00022553"/>
    </source>
</evidence>
<dbReference type="InterPro" id="IPR051552">
    <property type="entry name" value="HptR"/>
</dbReference>
<dbReference type="PRINTS" id="PR00032">
    <property type="entry name" value="HTHARAC"/>
</dbReference>
<accession>A0AAE3ED89</accession>
<organism evidence="14 15">
    <name type="scientific">Hominifimenecus microfluidus</name>
    <dbReference type="NCBI Taxonomy" id="2885348"/>
    <lineage>
        <taxon>Bacteria</taxon>
        <taxon>Bacillati</taxon>
        <taxon>Bacillota</taxon>
        <taxon>Clostridia</taxon>
        <taxon>Lachnospirales</taxon>
        <taxon>Lachnospiraceae</taxon>
        <taxon>Hominifimenecus</taxon>
    </lineage>
</organism>
<keyword evidence="15" id="KW-1185">Reference proteome</keyword>
<keyword evidence="3" id="KW-0963">Cytoplasm</keyword>
<dbReference type="SUPFAM" id="SSF46689">
    <property type="entry name" value="Homeodomain-like"/>
    <property type="match status" value="2"/>
</dbReference>
<evidence type="ECO:0000256" key="9">
    <source>
        <dbReference type="ARBA" id="ARBA00024867"/>
    </source>
</evidence>
<dbReference type="PANTHER" id="PTHR42713:SF3">
    <property type="entry name" value="TRANSCRIPTIONAL REGULATORY PROTEIN HPTR"/>
    <property type="match status" value="1"/>
</dbReference>
<evidence type="ECO:0000256" key="2">
    <source>
        <dbReference type="ARBA" id="ARBA00018672"/>
    </source>
</evidence>
<dbReference type="SUPFAM" id="SSF52172">
    <property type="entry name" value="CheY-like"/>
    <property type="match status" value="1"/>
</dbReference>
<dbReference type="PROSITE" id="PS50110">
    <property type="entry name" value="RESPONSE_REGULATORY"/>
    <property type="match status" value="1"/>
</dbReference>
<dbReference type="InterPro" id="IPR009057">
    <property type="entry name" value="Homeodomain-like_sf"/>
</dbReference>
<evidence type="ECO:0000313" key="15">
    <source>
        <dbReference type="Proteomes" id="UP001198182"/>
    </source>
</evidence>
<dbReference type="GO" id="GO:0003700">
    <property type="term" value="F:DNA-binding transcription factor activity"/>
    <property type="evidence" value="ECO:0007669"/>
    <property type="project" value="InterPro"/>
</dbReference>
<name>A0AAE3ED89_9FIRM</name>
<feature type="domain" description="Response regulatory" evidence="13">
    <location>
        <begin position="5"/>
        <end position="123"/>
    </location>
</feature>
<keyword evidence="8" id="KW-0804">Transcription</keyword>
<evidence type="ECO:0000259" key="13">
    <source>
        <dbReference type="PROSITE" id="PS50110"/>
    </source>
</evidence>
<sequence>MRQYSLMIVDDEELARRHILQDISWETLGVGPLYEAADGEAALEKIPKLRPDIVILDIRMPKLDGIGVLERLPEYGCRPQVIALSSYSDFEAARKMLSSGIVVEYLLKPASEDQLFEAVYKCIEKIEEKNAYAKVQTQPEPEAEEELPESASAEGGRESTGAARTAMIRAVKQYMEEHYAEKLTLAAVAETIPVNASYLSKIFSEVEHMGFADYLCQIRMRHAKELLMNYTLRIYEIAGMVGYQDVKHFMKTFKKHEGVTPSEYREAHLLDF</sequence>
<dbReference type="PANTHER" id="PTHR42713">
    <property type="entry name" value="HISTIDINE KINASE-RELATED"/>
    <property type="match status" value="1"/>
</dbReference>
<keyword evidence="6" id="KW-0805">Transcription regulation</keyword>
<dbReference type="GO" id="GO:0000160">
    <property type="term" value="P:phosphorelay signal transduction system"/>
    <property type="evidence" value="ECO:0007669"/>
    <property type="project" value="UniProtKB-KW"/>
</dbReference>
<dbReference type="Gene3D" id="3.40.50.2300">
    <property type="match status" value="1"/>
</dbReference>
<feature type="modified residue" description="4-aspartylphosphate" evidence="10">
    <location>
        <position position="57"/>
    </location>
</feature>
<dbReference type="InterPro" id="IPR011006">
    <property type="entry name" value="CheY-like_superfamily"/>
</dbReference>
<reference evidence="14" key="1">
    <citation type="submission" date="2021-10" db="EMBL/GenBank/DDBJ databases">
        <title>Anaerobic single-cell dispensing facilitates the cultivation of human gut bacteria.</title>
        <authorList>
            <person name="Afrizal A."/>
        </authorList>
    </citation>
    <scope>NUCLEOTIDE SEQUENCE</scope>
    <source>
        <strain evidence="14">CLA-AA-H215</strain>
    </source>
</reference>